<comment type="caution">
    <text evidence="4">The sequence shown here is derived from an EMBL/GenBank/DDBJ whole genome shotgun (WGS) entry which is preliminary data.</text>
</comment>
<reference evidence="4" key="1">
    <citation type="submission" date="2020-10" db="EMBL/GenBank/DDBJ databases">
        <title>Unveiling of a novel bifunctional photoreceptor, Dualchrome1, isolated from a cosmopolitan green alga.</title>
        <authorList>
            <person name="Suzuki S."/>
            <person name="Kawachi M."/>
        </authorList>
    </citation>
    <scope>NUCLEOTIDE SEQUENCE</scope>
    <source>
        <strain evidence="4">NIES 2893</strain>
    </source>
</reference>
<feature type="compositionally biased region" description="Low complexity" evidence="2">
    <location>
        <begin position="482"/>
        <end position="495"/>
    </location>
</feature>
<keyword evidence="5" id="KW-1185">Reference proteome</keyword>
<organism evidence="4 5">
    <name type="scientific">Pycnococcus provasolii</name>
    <dbReference type="NCBI Taxonomy" id="41880"/>
    <lineage>
        <taxon>Eukaryota</taxon>
        <taxon>Viridiplantae</taxon>
        <taxon>Chlorophyta</taxon>
        <taxon>Pseudoscourfieldiophyceae</taxon>
        <taxon>Pseudoscourfieldiales</taxon>
        <taxon>Pycnococcaceae</taxon>
        <taxon>Pycnococcus</taxon>
    </lineage>
</organism>
<feature type="compositionally biased region" description="Acidic residues" evidence="2">
    <location>
        <begin position="496"/>
        <end position="514"/>
    </location>
</feature>
<dbReference type="EMBL" id="BNJQ01000011">
    <property type="protein sequence ID" value="GHP05953.1"/>
    <property type="molecule type" value="Genomic_DNA"/>
</dbReference>
<dbReference type="OrthoDB" id="514640at2759"/>
<comment type="similarity">
    <text evidence="1">Belongs to the TEL2 family.</text>
</comment>
<feature type="region of interest" description="Disordered" evidence="2">
    <location>
        <begin position="697"/>
        <end position="734"/>
    </location>
</feature>
<feature type="compositionally biased region" description="Basic and acidic residues" evidence="2">
    <location>
        <begin position="551"/>
        <end position="569"/>
    </location>
</feature>
<feature type="region of interest" description="Disordered" evidence="2">
    <location>
        <begin position="482"/>
        <end position="525"/>
    </location>
</feature>
<dbReference type="GO" id="GO:0042162">
    <property type="term" value="F:telomeric DNA binding"/>
    <property type="evidence" value="ECO:0007669"/>
    <property type="project" value="TreeGrafter"/>
</dbReference>
<evidence type="ECO:0000259" key="3">
    <source>
        <dbReference type="Pfam" id="PF10193"/>
    </source>
</evidence>
<name>A0A830HHC9_9CHLO</name>
<dbReference type="InterPro" id="IPR051970">
    <property type="entry name" value="TEL2_Regulation"/>
</dbReference>
<proteinExistence type="inferred from homology"/>
<evidence type="ECO:0000313" key="5">
    <source>
        <dbReference type="Proteomes" id="UP000660262"/>
    </source>
</evidence>
<feature type="compositionally biased region" description="Low complexity" evidence="2">
    <location>
        <begin position="702"/>
        <end position="712"/>
    </location>
</feature>
<evidence type="ECO:0000256" key="1">
    <source>
        <dbReference type="ARBA" id="ARBA00006133"/>
    </source>
</evidence>
<dbReference type="PANTHER" id="PTHR15830">
    <property type="entry name" value="TELOMERE LENGTH REGULATION PROTEIN TEL2 FAMILY MEMBER"/>
    <property type="match status" value="1"/>
</dbReference>
<dbReference type="Pfam" id="PF10193">
    <property type="entry name" value="Telomere_reg-2"/>
    <property type="match status" value="1"/>
</dbReference>
<dbReference type="Gene3D" id="1.25.40.720">
    <property type="entry name" value="Telomere length regulation protein 2, C-terminal domain"/>
    <property type="match status" value="1"/>
</dbReference>
<sequence length="1010" mass="106398">MADTDAAVAVDVARHLLQYVHAPPSARAARGSLDDVIRDIMTPATSTSTSTSEEVFDFGSATSQKTQIIANALIEAVHIASESASAASPTSGAACSLATSMLDKTIKALKPWSVLNIVATSQTHPTTQNVIRTTFVDADGARETVEYFAATQAAAARGEAALAALPDRMGQDAEDVAQRIAEQVLAAAATNDKAPALAGRILARIARRGYVAAVVTPLLMQAAVTGETKAWLCDTTMPLLEDANLGARILAAAMHVADERAEANEASSLRDDDDEHKLLPSGARAICRIFAACPSRACRVLEMGALYRLNDAEHAPGRAIAWAADLLRKHGDSDTLRRLATAWQPRGNQSPTGGAIGVPATARLGTDARAREIRLSRVLVRMIAESGDETQSVASALLMGVSHRLASVDPWERHAAFQVGRALAARLAHDGIGGDTAERGANSLFAEELADLVESSPDVVEEWNGRRPTVRVSMAPAPLAKAATTAQATLSATSNEDAEEGDSDDESDYDDDPSGEGGDASSSPQTPFAALLRRHWEHNGSSDESDDDDAFERRGHEIEGESEAERARRVAPRDIAAMVAAIRKGSDASGGAEALSAAERALEEADAMIRGRPRGLKNRAADVAAALLHCRCPDAEDESDGGYEGMRLRALTGIIEMHPARALRETSMKLFGPHLDSHQRCIVLEAVAQAALAMSGKRIGDSSSPASSSASSKATRVADNEATEATTAAKHGAGRTRVFAPASLRRLRNGGREPVITRNRFAAHWEQFVLPLLYTYDGRGLPHGDGIKLLRPRSSTRSGSSASDAPLLEDVDNTHIVLSALLRTLAVCARASGGDAGRSEAAGPVSSALLRFLLAESSGLFAHREPGIRLGALVCLGEVLSALPATSLAGWMLEAERDPMHPPAEARALEHLRSEALRLTESSEEREPRVREVASMCVKLQAHVAAGAQKELLLTSSSSGSGGRKSAVGDVRTPHEVLFGEGRDVVLTGAPDLLASGSGLLLPGGRRVQS</sequence>
<accession>A0A830HHC9</accession>
<dbReference type="Proteomes" id="UP000660262">
    <property type="component" value="Unassembled WGS sequence"/>
</dbReference>
<dbReference type="InterPro" id="IPR019337">
    <property type="entry name" value="Telomere_length_regulation_dom"/>
</dbReference>
<feature type="domain" description="Telomere length regulation protein conserved" evidence="3">
    <location>
        <begin position="595"/>
        <end position="691"/>
    </location>
</feature>
<dbReference type="InterPro" id="IPR038528">
    <property type="entry name" value="TEL2_C_sf"/>
</dbReference>
<dbReference type="GO" id="GO:0051879">
    <property type="term" value="F:Hsp90 protein binding"/>
    <property type="evidence" value="ECO:0007669"/>
    <property type="project" value="TreeGrafter"/>
</dbReference>
<gene>
    <name evidence="4" type="ORF">PPROV_000470000</name>
</gene>
<protein>
    <recommendedName>
        <fullName evidence="3">Telomere length regulation protein conserved domain-containing protein</fullName>
    </recommendedName>
</protein>
<evidence type="ECO:0000256" key="2">
    <source>
        <dbReference type="SAM" id="MobiDB-lite"/>
    </source>
</evidence>
<evidence type="ECO:0000313" key="4">
    <source>
        <dbReference type="EMBL" id="GHP05953.1"/>
    </source>
</evidence>
<dbReference type="GO" id="GO:0051083">
    <property type="term" value="P:'de novo' cotranslational protein folding"/>
    <property type="evidence" value="ECO:0007669"/>
    <property type="project" value="TreeGrafter"/>
</dbReference>
<dbReference type="AlphaFoldDB" id="A0A830HHC9"/>
<feature type="region of interest" description="Disordered" evidence="2">
    <location>
        <begin position="538"/>
        <end position="569"/>
    </location>
</feature>
<dbReference type="GO" id="GO:0005829">
    <property type="term" value="C:cytosol"/>
    <property type="evidence" value="ECO:0007669"/>
    <property type="project" value="TreeGrafter"/>
</dbReference>
<dbReference type="PANTHER" id="PTHR15830:SF10">
    <property type="entry name" value="TELOMERE LENGTH REGULATION PROTEIN TEL2 HOMOLOG"/>
    <property type="match status" value="1"/>
</dbReference>